<sequence length="116" mass="12889">MAYGESALAAIDRGNRLTPFAAETKRQHPWSSRWTAAEAAWASLANRVSPILLRHPALRQDDPISCREDTPLDQSSVTGHVHAVRERNARVRDANGASSEFLRFLREGGILWATRA</sequence>
<proteinExistence type="predicted"/>
<name>A0AC60PQI7_IXOPE</name>
<gene>
    <name evidence="1" type="ORF">HPB47_000856</name>
</gene>
<evidence type="ECO:0000313" key="2">
    <source>
        <dbReference type="Proteomes" id="UP000805193"/>
    </source>
</evidence>
<accession>A0AC60PQI7</accession>
<evidence type="ECO:0000313" key="1">
    <source>
        <dbReference type="EMBL" id="KAG0423340.1"/>
    </source>
</evidence>
<dbReference type="Proteomes" id="UP000805193">
    <property type="component" value="Unassembled WGS sequence"/>
</dbReference>
<comment type="caution">
    <text evidence="1">The sequence shown here is derived from an EMBL/GenBank/DDBJ whole genome shotgun (WGS) entry which is preliminary data.</text>
</comment>
<reference evidence="1 2" key="1">
    <citation type="journal article" date="2020" name="Cell">
        <title>Large-Scale Comparative Analyses of Tick Genomes Elucidate Their Genetic Diversity and Vector Capacities.</title>
        <authorList>
            <consortium name="Tick Genome and Microbiome Consortium (TIGMIC)"/>
            <person name="Jia N."/>
            <person name="Wang J."/>
            <person name="Shi W."/>
            <person name="Du L."/>
            <person name="Sun Y."/>
            <person name="Zhan W."/>
            <person name="Jiang J.F."/>
            <person name="Wang Q."/>
            <person name="Zhang B."/>
            <person name="Ji P."/>
            <person name="Bell-Sakyi L."/>
            <person name="Cui X.M."/>
            <person name="Yuan T.T."/>
            <person name="Jiang B.G."/>
            <person name="Yang W.F."/>
            <person name="Lam T.T."/>
            <person name="Chang Q.C."/>
            <person name="Ding S.J."/>
            <person name="Wang X.J."/>
            <person name="Zhu J.G."/>
            <person name="Ruan X.D."/>
            <person name="Zhao L."/>
            <person name="Wei J.T."/>
            <person name="Ye R.Z."/>
            <person name="Que T.C."/>
            <person name="Du C.H."/>
            <person name="Zhou Y.H."/>
            <person name="Cheng J.X."/>
            <person name="Dai P.F."/>
            <person name="Guo W.B."/>
            <person name="Han X.H."/>
            <person name="Huang E.J."/>
            <person name="Li L.F."/>
            <person name="Wei W."/>
            <person name="Gao Y.C."/>
            <person name="Liu J.Z."/>
            <person name="Shao H.Z."/>
            <person name="Wang X."/>
            <person name="Wang C.C."/>
            <person name="Yang T.C."/>
            <person name="Huo Q.B."/>
            <person name="Li W."/>
            <person name="Chen H.Y."/>
            <person name="Chen S.E."/>
            <person name="Zhou L.G."/>
            <person name="Ni X.B."/>
            <person name="Tian J.H."/>
            <person name="Sheng Y."/>
            <person name="Liu T."/>
            <person name="Pan Y.S."/>
            <person name="Xia L.Y."/>
            <person name="Li J."/>
            <person name="Zhao F."/>
            <person name="Cao W.C."/>
        </authorList>
    </citation>
    <scope>NUCLEOTIDE SEQUENCE [LARGE SCALE GENOMIC DNA]</scope>
    <source>
        <strain evidence="1">Iper-2018</strain>
    </source>
</reference>
<organism evidence="1 2">
    <name type="scientific">Ixodes persulcatus</name>
    <name type="common">Taiga tick</name>
    <dbReference type="NCBI Taxonomy" id="34615"/>
    <lineage>
        <taxon>Eukaryota</taxon>
        <taxon>Metazoa</taxon>
        <taxon>Ecdysozoa</taxon>
        <taxon>Arthropoda</taxon>
        <taxon>Chelicerata</taxon>
        <taxon>Arachnida</taxon>
        <taxon>Acari</taxon>
        <taxon>Parasitiformes</taxon>
        <taxon>Ixodida</taxon>
        <taxon>Ixodoidea</taxon>
        <taxon>Ixodidae</taxon>
        <taxon>Ixodinae</taxon>
        <taxon>Ixodes</taxon>
    </lineage>
</organism>
<protein>
    <submittedName>
        <fullName evidence="1">Uncharacterized protein</fullName>
    </submittedName>
</protein>
<dbReference type="EMBL" id="JABSTQ010010111">
    <property type="protein sequence ID" value="KAG0423340.1"/>
    <property type="molecule type" value="Genomic_DNA"/>
</dbReference>
<keyword evidence="2" id="KW-1185">Reference proteome</keyword>